<evidence type="ECO:0000259" key="21">
    <source>
        <dbReference type="PROSITE" id="PS50215"/>
    </source>
</evidence>
<protein>
    <recommendedName>
        <fullName evidence="25">A disintegrin and metalloproteinase with thrombospondin motifs 7</fullName>
    </recommendedName>
</protein>
<dbReference type="GO" id="GO:0006508">
    <property type="term" value="P:proteolysis"/>
    <property type="evidence" value="ECO:0007669"/>
    <property type="project" value="UniProtKB-KW"/>
</dbReference>
<evidence type="ECO:0008006" key="25">
    <source>
        <dbReference type="Google" id="ProtNLM"/>
    </source>
</evidence>
<evidence type="ECO:0000256" key="3">
    <source>
        <dbReference type="ARBA" id="ARBA00022530"/>
    </source>
</evidence>
<dbReference type="InterPro" id="IPR050439">
    <property type="entry name" value="ADAMTS_ADAMTS-like"/>
</dbReference>
<dbReference type="SMART" id="SM00608">
    <property type="entry name" value="ACR"/>
    <property type="match status" value="1"/>
</dbReference>
<gene>
    <name evidence="23" type="ORF">V1264_001461</name>
</gene>
<feature type="disulfide bond" evidence="17">
    <location>
        <begin position="558"/>
        <end position="579"/>
    </location>
</feature>
<dbReference type="FunFam" id="2.20.100.10:FF:000005">
    <property type="entry name" value="ADAM metallopeptidase with thrombospondin type 1 motif 9"/>
    <property type="match status" value="3"/>
</dbReference>
<feature type="binding site" evidence="16">
    <location>
        <position position="402"/>
    </location>
    <ligand>
        <name>Ca(2+)</name>
        <dbReference type="ChEBI" id="CHEBI:29108"/>
        <label>1</label>
    </ligand>
</feature>
<dbReference type="Pfam" id="PF17771">
    <property type="entry name" value="ADAMTS_CR_2"/>
    <property type="match status" value="1"/>
</dbReference>
<dbReference type="Pfam" id="PF19030">
    <property type="entry name" value="TSP1_ADAMTS"/>
    <property type="match status" value="6"/>
</dbReference>
<keyword evidence="14" id="KW-0325">Glycoprotein</keyword>
<comment type="subcellular location">
    <subcellularLocation>
        <location evidence="1">Secreted</location>
        <location evidence="1">Extracellular space</location>
        <location evidence="1">Extracellular matrix</location>
    </subcellularLocation>
</comment>
<dbReference type="InterPro" id="IPR010294">
    <property type="entry name" value="ADAMTS_spacer1"/>
</dbReference>
<keyword evidence="13 17" id="KW-1015">Disulfide bond</keyword>
<dbReference type="Gene3D" id="3.40.1620.60">
    <property type="match status" value="1"/>
</dbReference>
<evidence type="ECO:0000256" key="5">
    <source>
        <dbReference type="ARBA" id="ARBA00022685"/>
    </source>
</evidence>
<feature type="disulfide bond" evidence="17">
    <location>
        <begin position="641"/>
        <end position="653"/>
    </location>
</feature>
<evidence type="ECO:0000256" key="18">
    <source>
        <dbReference type="PROSITE-ProRule" id="PRU00276"/>
    </source>
</evidence>
<dbReference type="InterPro" id="IPR001590">
    <property type="entry name" value="Peptidase_M12B"/>
</dbReference>
<dbReference type="PANTHER" id="PTHR13723:SF200">
    <property type="entry name" value="ADAM METALLOPEPTIDASE WITH THROMBOSPONDIN TYPE 1 MOTIF B, ISOFORM B"/>
    <property type="match status" value="1"/>
</dbReference>
<dbReference type="Pfam" id="PF01421">
    <property type="entry name" value="Reprolysin"/>
    <property type="match status" value="1"/>
</dbReference>
<keyword evidence="12" id="KW-0865">Zymogen</keyword>
<keyword evidence="6 16" id="KW-0479">Metal-binding</keyword>
<dbReference type="PANTHER" id="PTHR13723">
    <property type="entry name" value="ADAMTS A DISINTEGRIN AND METALLOPROTEASE WITH THROMBOSPONDIN MOTIFS PROTEASE"/>
    <property type="match status" value="1"/>
</dbReference>
<feature type="domain" description="Peptidase M12B" evidence="21">
    <location>
        <begin position="315"/>
        <end position="525"/>
    </location>
</feature>
<dbReference type="PROSITE" id="PS50092">
    <property type="entry name" value="TSP1"/>
    <property type="match status" value="7"/>
</dbReference>
<evidence type="ECO:0000256" key="12">
    <source>
        <dbReference type="ARBA" id="ARBA00023145"/>
    </source>
</evidence>
<keyword evidence="2" id="KW-0964">Secreted</keyword>
<feature type="compositionally biased region" description="Basic residues" evidence="19">
    <location>
        <begin position="1304"/>
        <end position="1316"/>
    </location>
</feature>
<feature type="disulfide bond" evidence="17">
    <location>
        <begin position="420"/>
        <end position="427"/>
    </location>
</feature>
<name>A0AAN9C1G6_9CAEN</name>
<dbReference type="InterPro" id="IPR010909">
    <property type="entry name" value="PLAC"/>
</dbReference>
<feature type="region of interest" description="Disordered" evidence="19">
    <location>
        <begin position="1199"/>
        <end position="1277"/>
    </location>
</feature>
<keyword evidence="7 20" id="KW-0732">Signal</keyword>
<dbReference type="FunFam" id="3.40.390.10:FF:000001">
    <property type="entry name" value="A disintegrin and metalloproteinase with thrombospondin motifs 1"/>
    <property type="match status" value="1"/>
</dbReference>
<feature type="disulfide bond" evidence="17">
    <location>
        <begin position="478"/>
        <end position="504"/>
    </location>
</feature>
<evidence type="ECO:0000256" key="9">
    <source>
        <dbReference type="ARBA" id="ARBA00022801"/>
    </source>
</evidence>
<feature type="disulfide bond" evidence="17">
    <location>
        <begin position="391"/>
        <end position="445"/>
    </location>
</feature>
<sequence>MDTRSSGRMPQALLLAVLFCNVIIISEAALSSSSSSSNKEQFVFRDSRQEEFAKGLEDFIFTVPSRVTSQGDFVTNHLHAKHTIVKRHAAPSPLNIAKDTGGSDVSGRGSDVKIDTTFSGKDVTGEGTDVIHYRIPVHDGKDVIVRLRENSRLLSPGAVVETKTWRYRNASDSQFRTLQQRRGCHLAGTVLGDQTSRVALAACDGLSGFVHTGGKQYIIEPVKGHNPAEDPYHRHPHIVYKRSALPAPLNSVHNSAPDEPTCGVQDDFTRVLKRRERWERHRRHADRKTLQKEEEKAAEGGRRSKRKKRSISSEKNVETLVVVDPEMMKYYQNEDIENYVLTVMNMVAILFHDASIGNAVNIVIVRMLLLKDPDEELQITHHADKTLRSFCKWQKSVNFRDDDHPNHHDVALLLTRQNICNRMNQPCSTLGLAQVSGMCQPHRSCNINEDTGLSLAWTITHEIGHNFAMKHDSKHNDCSSPPGEMFVMAPHLSWDLIPARWSLCSRKSITNFLDRDWGYCLDDEPGHHDFKYPVLPAGTMYDADHQCRLLYGEDAALCGGIQDLENICSTLWCRVDNKCSTKLQPAAEGTICGTNRWCFAGKCVEIGERPESINGEWGQWGEWTSCSRTCGAGVSHSERHCNHPPPSNGGKYCLGERKRYRICNTDTCPDDGVSFRHVQCKEFANIPYKGKTYDWIPVPTRETPCQLHCKPKDMFFSVLLKDIVTDGTPCVHGGRHMCISGGCRHVGCDWEIDSSATEDRCGVCYGDGSTCTTVTQQFNETKEHGYVEATIIPQGARNIRVEEVASASNFLALANERGEYYLNGHWFIQWSGDYEMAGTVVHYDRLGNKESFKAQGPLKEPLKIMLLMQTHNPGVTFEYTVPNENATDTRVPEFRWDFTHWSHCTLSCGGGTQRSEVICLEKEAGRVDTTLCDQDSKPDDKLRACNDHLCPARWWTGPWQHCSVTCGEDGSHKRSVMCVRSLGEGEQIALEDAACGHLKKPKTVEPCKTKEPCPGTVPTWMTGNWTQCNGNPCAIQTRPAVCSDVTEGCDPFTRPVTSRPCSNITCGDWKTEEWSACTRTCGEGVQVRRVTCVGDTTCDLELEPPAKQTCSGDTCPEATDNNSTESETTATTFSSMEETHTTLLEKSNNNKSIVLNTGDDILLGLSDDSASENIVLGESTINLETSDAKNDVITVRDNDGSISLTNKQGSKEKSASDPQHKHRHHGKHSQNSNPQEKHGNRYHGNKPTTDQEKDDVKHSSDLKSKHNGTAQKEGYIENEHEKLHKKKNFEKHHKQGGEHEHHEKYHSKPKNKFRHSKAPDTLVLGETTPTVNPPVPAYNKQIKDGLQKVNKEEEEDVSDETTDDDEEDKRENDESDGEAEEQKGVDAGDEFEWYAGEWRKCSSECGDGVQTRAVSCFRKTTGQRVDAEFCSIHTKPSAIQECNTDPCVEWVASTWGECSATCGYAMRFRSVTCPDGGQCDRKYKPRDVEVCSSLSPCIAWVTGDWSKCSKTCGGGTQQRMVQCVNMTSEHASEACDGASRPSERQSCNVDDCPATDAAFTVNCESNEMSYKVCRMLKKVGLCHKDYVQAKCCRTCADHTRKSPANRIADLR</sequence>
<dbReference type="InterPro" id="IPR041645">
    <property type="entry name" value="ADAMTS_CR_2"/>
</dbReference>
<feature type="binding site" evidence="16 18">
    <location>
        <position position="461"/>
    </location>
    <ligand>
        <name>Zn(2+)</name>
        <dbReference type="ChEBI" id="CHEBI:29105"/>
        <note>catalytic</note>
    </ligand>
</feature>
<feature type="binding site" evidence="16">
    <location>
        <position position="402"/>
    </location>
    <ligand>
        <name>Ca(2+)</name>
        <dbReference type="ChEBI" id="CHEBI:29108"/>
        <label>2</label>
    </ligand>
</feature>
<feature type="disulfide bond" evidence="17">
    <location>
        <begin position="592"/>
        <end position="603"/>
    </location>
</feature>
<evidence type="ECO:0000256" key="10">
    <source>
        <dbReference type="ARBA" id="ARBA00022833"/>
    </source>
</evidence>
<evidence type="ECO:0000256" key="19">
    <source>
        <dbReference type="SAM" id="MobiDB-lite"/>
    </source>
</evidence>
<keyword evidence="11" id="KW-0482">Metalloprotease</keyword>
<feature type="disulfide bond" evidence="17">
    <location>
        <begin position="568"/>
        <end position="598"/>
    </location>
</feature>
<dbReference type="PROSITE" id="PS50215">
    <property type="entry name" value="ADAM_MEPRO"/>
    <property type="match status" value="1"/>
</dbReference>
<accession>A0AAN9C1G6</accession>
<feature type="compositionally biased region" description="Acidic residues" evidence="19">
    <location>
        <begin position="1352"/>
        <end position="1379"/>
    </location>
</feature>
<evidence type="ECO:0000256" key="4">
    <source>
        <dbReference type="ARBA" id="ARBA00022670"/>
    </source>
</evidence>
<keyword evidence="9" id="KW-0378">Hydrolase</keyword>
<feature type="binding site" evidence="16">
    <location>
        <position position="523"/>
    </location>
    <ligand>
        <name>Ca(2+)</name>
        <dbReference type="ChEBI" id="CHEBI:29108"/>
        <label>1</label>
    </ligand>
</feature>
<feature type="binding site" evidence="16 18">
    <location>
        <position position="465"/>
    </location>
    <ligand>
        <name>Zn(2+)</name>
        <dbReference type="ChEBI" id="CHEBI:29105"/>
        <note>catalytic</note>
    </ligand>
</feature>
<dbReference type="SMART" id="SM00209">
    <property type="entry name" value="TSP1"/>
    <property type="match status" value="7"/>
</dbReference>
<dbReference type="GO" id="GO:0031012">
    <property type="term" value="C:extracellular matrix"/>
    <property type="evidence" value="ECO:0007669"/>
    <property type="project" value="TreeGrafter"/>
</dbReference>
<dbReference type="PROSITE" id="PS50900">
    <property type="entry name" value="PLAC"/>
    <property type="match status" value="1"/>
</dbReference>
<feature type="binding site" evidence="16">
    <location>
        <position position="520"/>
    </location>
    <ligand>
        <name>Ca(2+)</name>
        <dbReference type="ChEBI" id="CHEBI:29108"/>
        <label>1</label>
    </ligand>
</feature>
<evidence type="ECO:0000259" key="22">
    <source>
        <dbReference type="PROSITE" id="PS50900"/>
    </source>
</evidence>
<evidence type="ECO:0000256" key="15">
    <source>
        <dbReference type="PIRSR" id="PIRSR613273-1"/>
    </source>
</evidence>
<feature type="domain" description="PLAC" evidence="22">
    <location>
        <begin position="1559"/>
        <end position="1599"/>
    </location>
</feature>
<feature type="active site" evidence="15 18">
    <location>
        <position position="462"/>
    </location>
</feature>
<dbReference type="PRINTS" id="PR01857">
    <property type="entry name" value="ADAMTSFAMILY"/>
</dbReference>
<dbReference type="InterPro" id="IPR002870">
    <property type="entry name" value="Peptidase_M12B_N"/>
</dbReference>
<dbReference type="Gene3D" id="2.60.120.830">
    <property type="match status" value="1"/>
</dbReference>
<dbReference type="InterPro" id="IPR000884">
    <property type="entry name" value="TSP1_rpt"/>
</dbReference>
<feature type="disulfide bond" evidence="17">
    <location>
        <begin position="630"/>
        <end position="668"/>
    </location>
</feature>
<evidence type="ECO:0000256" key="11">
    <source>
        <dbReference type="ARBA" id="ARBA00023049"/>
    </source>
</evidence>
<dbReference type="Pfam" id="PF19236">
    <property type="entry name" value="ADAMTS_CR_3"/>
    <property type="match status" value="1"/>
</dbReference>
<feature type="disulfide bond" evidence="17">
    <location>
        <begin position="547"/>
        <end position="573"/>
    </location>
</feature>
<feature type="region of interest" description="Disordered" evidence="19">
    <location>
        <begin position="1347"/>
        <end position="1389"/>
    </location>
</feature>
<evidence type="ECO:0000256" key="14">
    <source>
        <dbReference type="ARBA" id="ARBA00023180"/>
    </source>
</evidence>
<evidence type="ECO:0000256" key="2">
    <source>
        <dbReference type="ARBA" id="ARBA00022525"/>
    </source>
</evidence>
<comment type="caution">
    <text evidence="18">Lacks conserved residue(s) required for the propagation of feature annotation.</text>
</comment>
<proteinExistence type="predicted"/>
<dbReference type="Proteomes" id="UP001374579">
    <property type="component" value="Unassembled WGS sequence"/>
</dbReference>
<dbReference type="Gene3D" id="3.40.390.10">
    <property type="entry name" value="Collagenase (Catalytic Domain)"/>
    <property type="match status" value="1"/>
</dbReference>
<organism evidence="23 24">
    <name type="scientific">Littorina saxatilis</name>
    <dbReference type="NCBI Taxonomy" id="31220"/>
    <lineage>
        <taxon>Eukaryota</taxon>
        <taxon>Metazoa</taxon>
        <taxon>Spiralia</taxon>
        <taxon>Lophotrochozoa</taxon>
        <taxon>Mollusca</taxon>
        <taxon>Gastropoda</taxon>
        <taxon>Caenogastropoda</taxon>
        <taxon>Littorinimorpha</taxon>
        <taxon>Littorinoidea</taxon>
        <taxon>Littorinidae</taxon>
        <taxon>Littorina</taxon>
    </lineage>
</organism>
<feature type="compositionally biased region" description="Basic and acidic residues" evidence="19">
    <location>
        <begin position="1249"/>
        <end position="1264"/>
    </location>
</feature>
<evidence type="ECO:0000256" key="17">
    <source>
        <dbReference type="PIRSR" id="PIRSR613273-3"/>
    </source>
</evidence>
<feature type="binding site" description="in inhibited form" evidence="16">
    <location>
        <position position="262"/>
    </location>
    <ligand>
        <name>Zn(2+)</name>
        <dbReference type="ChEBI" id="CHEBI:29105"/>
        <note>catalytic</note>
    </ligand>
</feature>
<dbReference type="GO" id="GO:0046872">
    <property type="term" value="F:metal ion binding"/>
    <property type="evidence" value="ECO:0007669"/>
    <property type="project" value="UniProtKB-KW"/>
</dbReference>
<evidence type="ECO:0000256" key="7">
    <source>
        <dbReference type="ARBA" id="ARBA00022729"/>
    </source>
</evidence>
<dbReference type="InterPro" id="IPR036383">
    <property type="entry name" value="TSP1_rpt_sf"/>
</dbReference>
<dbReference type="EMBL" id="JBAMIC010000001">
    <property type="protein sequence ID" value="KAK7115626.1"/>
    <property type="molecule type" value="Genomic_DNA"/>
</dbReference>
<feature type="binding site" evidence="16 18">
    <location>
        <position position="471"/>
    </location>
    <ligand>
        <name>Zn(2+)</name>
        <dbReference type="ChEBI" id="CHEBI:29105"/>
        <note>catalytic</note>
    </ligand>
</feature>
<keyword evidence="4" id="KW-0645">Protease</keyword>
<dbReference type="InterPro" id="IPR024079">
    <property type="entry name" value="MetalloPept_cat_dom_sf"/>
</dbReference>
<feature type="binding site" evidence="16">
    <location>
        <position position="318"/>
    </location>
    <ligand>
        <name>Ca(2+)</name>
        <dbReference type="ChEBI" id="CHEBI:29108"/>
        <label>1</label>
    </ligand>
</feature>
<dbReference type="Pfam" id="PF05986">
    <property type="entry name" value="ADAMTS_spacer1"/>
    <property type="match status" value="1"/>
</dbReference>
<dbReference type="CDD" id="cd04273">
    <property type="entry name" value="ZnMc_ADAMTS_like"/>
    <property type="match status" value="1"/>
</dbReference>
<comment type="cofactor">
    <cofactor evidence="16">
        <name>Zn(2+)</name>
        <dbReference type="ChEBI" id="CHEBI:29105"/>
    </cofactor>
    <text evidence="16">Binds 1 zinc ion per subunit.</text>
</comment>
<feature type="binding site" evidence="16">
    <location>
        <position position="523"/>
    </location>
    <ligand>
        <name>Ca(2+)</name>
        <dbReference type="ChEBI" id="CHEBI:29108"/>
        <label>2</label>
    </ligand>
</feature>
<dbReference type="FunFam" id="2.20.100.10:FF:000006">
    <property type="entry name" value="A disintegrin and metalloproteinase with thrombospondin motifs 1"/>
    <property type="match status" value="1"/>
</dbReference>
<dbReference type="Gene3D" id="2.20.100.10">
    <property type="entry name" value="Thrombospondin type-1 (TSP1) repeat"/>
    <property type="match status" value="6"/>
</dbReference>
<evidence type="ECO:0000256" key="16">
    <source>
        <dbReference type="PIRSR" id="PIRSR613273-2"/>
    </source>
</evidence>
<evidence type="ECO:0000256" key="13">
    <source>
        <dbReference type="ARBA" id="ARBA00023157"/>
    </source>
</evidence>
<keyword evidence="16" id="KW-0106">Calcium</keyword>
<feature type="compositionally biased region" description="Basic and acidic residues" evidence="19">
    <location>
        <begin position="287"/>
        <end position="302"/>
    </location>
</feature>
<keyword evidence="10 16" id="KW-0862">Zinc</keyword>
<feature type="binding site" evidence="16">
    <location>
        <position position="318"/>
    </location>
    <ligand>
        <name>Ca(2+)</name>
        <dbReference type="ChEBI" id="CHEBI:29108"/>
        <label>2</label>
    </ligand>
</feature>
<evidence type="ECO:0000313" key="23">
    <source>
        <dbReference type="EMBL" id="KAK7115626.1"/>
    </source>
</evidence>
<evidence type="ECO:0000256" key="20">
    <source>
        <dbReference type="SAM" id="SignalP"/>
    </source>
</evidence>
<feature type="disulfide bond" evidence="17">
    <location>
        <begin position="626"/>
        <end position="663"/>
    </location>
</feature>
<feature type="region of interest" description="Disordered" evidence="19">
    <location>
        <begin position="1292"/>
        <end position="1317"/>
    </location>
</feature>
<dbReference type="InterPro" id="IPR006586">
    <property type="entry name" value="ADAM_Cys-rich"/>
</dbReference>
<dbReference type="InterPro" id="IPR013273">
    <property type="entry name" value="ADAMTS/ADAMTS-like"/>
</dbReference>
<feature type="signal peptide" evidence="20">
    <location>
        <begin position="1"/>
        <end position="28"/>
    </location>
</feature>
<evidence type="ECO:0000256" key="1">
    <source>
        <dbReference type="ARBA" id="ARBA00004498"/>
    </source>
</evidence>
<feature type="disulfide bond" evidence="17">
    <location>
        <begin position="439"/>
        <end position="520"/>
    </location>
</feature>
<dbReference type="FunFam" id="2.60.120.830:FF:000001">
    <property type="entry name" value="A disintegrin and metalloproteinase with thrombospondin motifs 1"/>
    <property type="match status" value="1"/>
</dbReference>
<keyword evidence="5" id="KW-0165">Cleavage on pair of basic residues</keyword>
<dbReference type="GO" id="GO:0030198">
    <property type="term" value="P:extracellular matrix organization"/>
    <property type="evidence" value="ECO:0007669"/>
    <property type="project" value="InterPro"/>
</dbReference>
<feature type="compositionally biased region" description="Basic and acidic residues" evidence="19">
    <location>
        <begin position="1209"/>
        <end position="1219"/>
    </location>
</feature>
<dbReference type="Pfam" id="PF00090">
    <property type="entry name" value="TSP_1"/>
    <property type="match status" value="1"/>
</dbReference>
<dbReference type="SUPFAM" id="SSF55486">
    <property type="entry name" value="Metalloproteases ('zincins'), catalytic domain"/>
    <property type="match status" value="1"/>
</dbReference>
<feature type="region of interest" description="Disordered" evidence="19">
    <location>
        <begin position="279"/>
        <end position="314"/>
    </location>
</feature>
<dbReference type="SUPFAM" id="SSF82895">
    <property type="entry name" value="TSP-1 type 1 repeat"/>
    <property type="match status" value="7"/>
</dbReference>
<reference evidence="23 24" key="1">
    <citation type="submission" date="2024-02" db="EMBL/GenBank/DDBJ databases">
        <title>Chromosome-scale genome assembly of the rough periwinkle Littorina saxatilis.</title>
        <authorList>
            <person name="De Jode A."/>
            <person name="Faria R."/>
            <person name="Formenti G."/>
            <person name="Sims Y."/>
            <person name="Smith T.P."/>
            <person name="Tracey A."/>
            <person name="Wood J.M.D."/>
            <person name="Zagrodzka Z.B."/>
            <person name="Johannesson K."/>
            <person name="Butlin R.K."/>
            <person name="Leder E.H."/>
        </authorList>
    </citation>
    <scope>NUCLEOTIDE SEQUENCE [LARGE SCALE GENOMIC DNA]</scope>
    <source>
        <strain evidence="23">Snail1</strain>
        <tissue evidence="23">Muscle</tissue>
    </source>
</reference>
<dbReference type="Pfam" id="PF01562">
    <property type="entry name" value="Pep_M12B_propep"/>
    <property type="match status" value="1"/>
</dbReference>
<feature type="chain" id="PRO_5042970878" description="A disintegrin and metalloproteinase with thrombospondin motifs 7" evidence="20">
    <location>
        <begin position="29"/>
        <end position="1611"/>
    </location>
</feature>
<evidence type="ECO:0000256" key="8">
    <source>
        <dbReference type="ARBA" id="ARBA00022737"/>
    </source>
</evidence>
<evidence type="ECO:0000313" key="24">
    <source>
        <dbReference type="Proteomes" id="UP001374579"/>
    </source>
</evidence>
<keyword evidence="3" id="KW-0272">Extracellular matrix</keyword>
<feature type="region of interest" description="Disordered" evidence="19">
    <location>
        <begin position="1107"/>
        <end position="1138"/>
    </location>
</feature>
<keyword evidence="8" id="KW-0677">Repeat</keyword>
<dbReference type="GO" id="GO:0004222">
    <property type="term" value="F:metalloendopeptidase activity"/>
    <property type="evidence" value="ECO:0007669"/>
    <property type="project" value="InterPro"/>
</dbReference>
<evidence type="ECO:0000256" key="6">
    <source>
        <dbReference type="ARBA" id="ARBA00022723"/>
    </source>
</evidence>
<keyword evidence="24" id="KW-1185">Reference proteome</keyword>
<feature type="binding site" evidence="16">
    <location>
        <position position="409"/>
    </location>
    <ligand>
        <name>Ca(2+)</name>
        <dbReference type="ChEBI" id="CHEBI:29108"/>
        <label>1</label>
    </ligand>
</feature>
<dbReference type="InterPro" id="IPR045371">
    <property type="entry name" value="ADAMTS_CR_3"/>
</dbReference>
<feature type="compositionally biased region" description="Low complexity" evidence="19">
    <location>
        <begin position="1123"/>
        <end position="1136"/>
    </location>
</feature>
<comment type="caution">
    <text evidence="23">The sequence shown here is derived from an EMBL/GenBank/DDBJ whole genome shotgun (WGS) entry which is preliminary data.</text>
</comment>